<evidence type="ECO:0000313" key="2">
    <source>
        <dbReference type="EMBL" id="PRC22513.1"/>
    </source>
</evidence>
<dbReference type="EMBL" id="PCQL01000002">
    <property type="protein sequence ID" value="PRC22513.1"/>
    <property type="molecule type" value="Genomic_DNA"/>
</dbReference>
<dbReference type="Proteomes" id="UP000238045">
    <property type="component" value="Unassembled WGS sequence"/>
</dbReference>
<evidence type="ECO:0000256" key="1">
    <source>
        <dbReference type="SAM" id="Phobius"/>
    </source>
</evidence>
<protein>
    <submittedName>
        <fullName evidence="2">Flp family type IVb pilin</fullName>
    </submittedName>
</protein>
<keyword evidence="3" id="KW-1185">Reference proteome</keyword>
<dbReference type="RefSeq" id="WP_105695268.1">
    <property type="nucleotide sequence ID" value="NZ_CP159260.1"/>
</dbReference>
<keyword evidence="1" id="KW-0472">Membrane</keyword>
<feature type="transmembrane region" description="Helical" evidence="1">
    <location>
        <begin position="28"/>
        <end position="51"/>
    </location>
</feature>
<organism evidence="2 3">
    <name type="scientific">Pseudomonas poae</name>
    <dbReference type="NCBI Taxonomy" id="200451"/>
    <lineage>
        <taxon>Bacteria</taxon>
        <taxon>Pseudomonadati</taxon>
        <taxon>Pseudomonadota</taxon>
        <taxon>Gammaproteobacteria</taxon>
        <taxon>Pseudomonadales</taxon>
        <taxon>Pseudomonadaceae</taxon>
        <taxon>Pseudomonas</taxon>
    </lineage>
</organism>
<name>A0A2S9EZ88_9PSED</name>
<dbReference type="InterPro" id="IPR007047">
    <property type="entry name" value="Flp_Fap"/>
</dbReference>
<reference evidence="2 3" key="1">
    <citation type="submission" date="2017-09" db="EMBL/GenBank/DDBJ databases">
        <title>Genomic, metabolic, and phenotypic characteristics of bacterial isolates from the natural microbiome of the model nematode Caenorhabditis elegans.</title>
        <authorList>
            <person name="Zimmermann J."/>
            <person name="Obeng N."/>
            <person name="Yang W."/>
            <person name="Obeng O."/>
            <person name="Kissoyan K."/>
            <person name="Pees B."/>
            <person name="Dirksen P."/>
            <person name="Hoppner M."/>
            <person name="Franke A."/>
            <person name="Rosenstiel P."/>
            <person name="Leippe M."/>
            <person name="Dierking K."/>
            <person name="Kaleta C."/>
            <person name="Schulenburg H."/>
        </authorList>
    </citation>
    <scope>NUCLEOTIDE SEQUENCE [LARGE SCALE GENOMIC DNA]</scope>
    <source>
        <strain evidence="2 3">MYb117</strain>
    </source>
</reference>
<sequence length="65" mass="6922">MFLDLMLKLYIQTQLFFKRQDGASGIEYAIIVALVALVIIGAGSGLGGKIASVFNTIANKMQTAS</sequence>
<dbReference type="Pfam" id="PF04964">
    <property type="entry name" value="Flp_Fap"/>
    <property type="match status" value="1"/>
</dbReference>
<keyword evidence="1" id="KW-0812">Transmembrane</keyword>
<dbReference type="AlphaFoldDB" id="A0A2S9EZ88"/>
<gene>
    <name evidence="2" type="ORF">CQZ99_02875</name>
</gene>
<accession>A0A2S9EZ88</accession>
<evidence type="ECO:0000313" key="3">
    <source>
        <dbReference type="Proteomes" id="UP000238045"/>
    </source>
</evidence>
<proteinExistence type="predicted"/>
<comment type="caution">
    <text evidence="2">The sequence shown here is derived from an EMBL/GenBank/DDBJ whole genome shotgun (WGS) entry which is preliminary data.</text>
</comment>
<keyword evidence="1" id="KW-1133">Transmembrane helix</keyword>